<dbReference type="Gene3D" id="2.70.98.60">
    <property type="entry name" value="alpha-galactosidase from lactobacil brevis"/>
    <property type="match status" value="1"/>
</dbReference>
<evidence type="ECO:0000259" key="1">
    <source>
        <dbReference type="Pfam" id="PF16875"/>
    </source>
</evidence>
<dbReference type="Pfam" id="PF16875">
    <property type="entry name" value="Glyco_hydro_36N"/>
    <property type="match status" value="1"/>
</dbReference>
<protein>
    <submittedName>
        <fullName evidence="2">Alpha-galactosidase</fullName>
    </submittedName>
</protein>
<sequence length="187" mass="21436">MWKSVQKRDRIIWKSGNLYEAGTDKTFSLDTLPQEYTAYGNGDYRINGLETEQADRSDTANLKYECYEISKGKYSLKGLPAMFAKEDEAETLEIVLKDHASGLRAHLLYGVFPQLDVITRAVRLENTGTAPVTVKKAMSMEMDYEYRELDAVHFYGKHNMERQMERTHLGHGNWSVGSIRGTSCHYH</sequence>
<dbReference type="AlphaFoldDB" id="A0A174TCJ8"/>
<accession>A0A174TCJ8</accession>
<name>A0A174TCJ8_9FIRM</name>
<dbReference type="EMBL" id="CZBA01000035">
    <property type="protein sequence ID" value="CUQ05827.1"/>
    <property type="molecule type" value="Genomic_DNA"/>
</dbReference>
<dbReference type="InterPro" id="IPR031704">
    <property type="entry name" value="Glyco_hydro_36_N"/>
</dbReference>
<dbReference type="Proteomes" id="UP000095413">
    <property type="component" value="Unassembled WGS sequence"/>
</dbReference>
<proteinExistence type="predicted"/>
<dbReference type="RefSeq" id="WP_055057086.1">
    <property type="nucleotide sequence ID" value="NZ_CZBA01000035.1"/>
</dbReference>
<gene>
    <name evidence="2" type="ORF">ERS852533_03589</name>
</gene>
<evidence type="ECO:0000313" key="3">
    <source>
        <dbReference type="Proteomes" id="UP000095413"/>
    </source>
</evidence>
<reference evidence="2 3" key="1">
    <citation type="submission" date="2015-09" db="EMBL/GenBank/DDBJ databases">
        <authorList>
            <consortium name="Pathogen Informatics"/>
        </authorList>
    </citation>
    <scope>NUCLEOTIDE SEQUENCE [LARGE SCALE GENOMIC DNA]</scope>
    <source>
        <strain evidence="2 3">2789STDY5834921</strain>
    </source>
</reference>
<feature type="domain" description="Glycosyl hydrolase family 36 N-terminal" evidence="1">
    <location>
        <begin position="18"/>
        <end position="187"/>
    </location>
</feature>
<evidence type="ECO:0000313" key="2">
    <source>
        <dbReference type="EMBL" id="CUQ05827.1"/>
    </source>
</evidence>
<dbReference type="InterPro" id="IPR038417">
    <property type="entry name" value="Alpga-gal_N_sf"/>
</dbReference>
<organism evidence="2 3">
    <name type="scientific">Blautia obeum</name>
    <dbReference type="NCBI Taxonomy" id="40520"/>
    <lineage>
        <taxon>Bacteria</taxon>
        <taxon>Bacillati</taxon>
        <taxon>Bacillota</taxon>
        <taxon>Clostridia</taxon>
        <taxon>Lachnospirales</taxon>
        <taxon>Lachnospiraceae</taxon>
        <taxon>Blautia</taxon>
    </lineage>
</organism>